<dbReference type="Pfam" id="PF18029">
    <property type="entry name" value="Glyoxalase_6"/>
    <property type="match status" value="1"/>
</dbReference>
<organism evidence="2 3">
    <name type="scientific">Leifsonia poae</name>
    <dbReference type="NCBI Taxonomy" id="110933"/>
    <lineage>
        <taxon>Bacteria</taxon>
        <taxon>Bacillati</taxon>
        <taxon>Actinomycetota</taxon>
        <taxon>Actinomycetes</taxon>
        <taxon>Micrococcales</taxon>
        <taxon>Microbacteriaceae</taxon>
        <taxon>Leifsonia</taxon>
    </lineage>
</organism>
<dbReference type="SUPFAM" id="SSF54593">
    <property type="entry name" value="Glyoxalase/Bleomycin resistance protein/Dihydroxybiphenyl dioxygenase"/>
    <property type="match status" value="1"/>
</dbReference>
<dbReference type="PANTHER" id="PTHR35908">
    <property type="entry name" value="HYPOTHETICAL FUSION PROTEIN"/>
    <property type="match status" value="1"/>
</dbReference>
<evidence type="ECO:0000313" key="3">
    <source>
        <dbReference type="Proteomes" id="UP001142372"/>
    </source>
</evidence>
<keyword evidence="3" id="KW-1185">Reference proteome</keyword>
<sequence>MAVRINHITFDSANAYEQSLFWAQVTGFSEDPDDPNGPDDEENLIISPDGLTRLLFINVPEGKSVKNRVHLDVAPTDGTRDDEVERLLALGATVFADHRLPDGRGWVVMQDPEGNEFCVERSQAERDAAELAAHPS</sequence>
<protein>
    <submittedName>
        <fullName evidence="2">Glyoxalase</fullName>
    </submittedName>
</protein>
<comment type="caution">
    <text evidence="2">The sequence shown here is derived from an EMBL/GenBank/DDBJ whole genome shotgun (WGS) entry which is preliminary data.</text>
</comment>
<dbReference type="AlphaFoldDB" id="A0A9W6HD08"/>
<proteinExistence type="predicted"/>
<feature type="domain" description="Glyoxalase-like" evidence="1">
    <location>
        <begin position="7"/>
        <end position="119"/>
    </location>
</feature>
<reference evidence="2" key="2">
    <citation type="submission" date="2023-01" db="EMBL/GenBank/DDBJ databases">
        <authorList>
            <person name="Sun Q."/>
            <person name="Evtushenko L."/>
        </authorList>
    </citation>
    <scope>NUCLEOTIDE SEQUENCE</scope>
    <source>
        <strain evidence="2">VKM Ac-1401</strain>
    </source>
</reference>
<dbReference type="EMBL" id="BSEN01000015">
    <property type="protein sequence ID" value="GLJ77868.1"/>
    <property type="molecule type" value="Genomic_DNA"/>
</dbReference>
<dbReference type="RefSeq" id="WP_271178476.1">
    <property type="nucleotide sequence ID" value="NZ_BAAAJO010000003.1"/>
</dbReference>
<accession>A0A9W6HD08</accession>
<dbReference type="InterPro" id="IPR041581">
    <property type="entry name" value="Glyoxalase_6"/>
</dbReference>
<evidence type="ECO:0000259" key="1">
    <source>
        <dbReference type="Pfam" id="PF18029"/>
    </source>
</evidence>
<dbReference type="InterPro" id="IPR029068">
    <property type="entry name" value="Glyas_Bleomycin-R_OHBP_Dase"/>
</dbReference>
<dbReference type="Gene3D" id="3.10.180.10">
    <property type="entry name" value="2,3-Dihydroxybiphenyl 1,2-Dioxygenase, domain 1"/>
    <property type="match status" value="1"/>
</dbReference>
<evidence type="ECO:0000313" key="2">
    <source>
        <dbReference type="EMBL" id="GLJ77868.1"/>
    </source>
</evidence>
<name>A0A9W6HD08_9MICO</name>
<gene>
    <name evidence="2" type="ORF">GCM10017584_34420</name>
</gene>
<dbReference type="PANTHER" id="PTHR35908:SF1">
    <property type="entry name" value="CONSERVED PROTEIN"/>
    <property type="match status" value="1"/>
</dbReference>
<reference evidence="2" key="1">
    <citation type="journal article" date="2014" name="Int. J. Syst. Evol. Microbiol.">
        <title>Complete genome sequence of Corynebacterium casei LMG S-19264T (=DSM 44701T), isolated from a smear-ripened cheese.</title>
        <authorList>
            <consortium name="US DOE Joint Genome Institute (JGI-PGF)"/>
            <person name="Walter F."/>
            <person name="Albersmeier A."/>
            <person name="Kalinowski J."/>
            <person name="Ruckert C."/>
        </authorList>
    </citation>
    <scope>NUCLEOTIDE SEQUENCE</scope>
    <source>
        <strain evidence="2">VKM Ac-1401</strain>
    </source>
</reference>
<dbReference type="Proteomes" id="UP001142372">
    <property type="component" value="Unassembled WGS sequence"/>
</dbReference>